<accession>A0A941GVI0</accession>
<dbReference type="GO" id="GO:0008146">
    <property type="term" value="F:sulfotransferase activity"/>
    <property type="evidence" value="ECO:0007669"/>
    <property type="project" value="InterPro"/>
</dbReference>
<evidence type="ECO:0000313" key="5">
    <source>
        <dbReference type="Proteomes" id="UP000767446"/>
    </source>
</evidence>
<comment type="caution">
    <text evidence="4">The sequence shown here is derived from an EMBL/GenBank/DDBJ whole genome shotgun (WGS) entry which is preliminary data.</text>
</comment>
<dbReference type="InterPro" id="IPR011990">
    <property type="entry name" value="TPR-like_helical_dom_sf"/>
</dbReference>
<dbReference type="AlphaFoldDB" id="A0A941GVI0"/>
<organism evidence="4 5">
    <name type="scientific">Gomphosphaeria aponina SAG 52.96 = DSM 107014</name>
    <dbReference type="NCBI Taxonomy" id="1521640"/>
    <lineage>
        <taxon>Bacteria</taxon>
        <taxon>Bacillati</taxon>
        <taxon>Cyanobacteriota</taxon>
        <taxon>Cyanophyceae</taxon>
        <taxon>Oscillatoriophycideae</taxon>
        <taxon>Chroococcales</taxon>
        <taxon>Gomphosphaeriaceae</taxon>
        <taxon>Gomphosphaeria</taxon>
    </lineage>
</organism>
<name>A0A941GVI0_9CHRO</name>
<dbReference type="SUPFAM" id="SSF52540">
    <property type="entry name" value="P-loop containing nucleoside triphosphate hydrolases"/>
    <property type="match status" value="1"/>
</dbReference>
<dbReference type="SMART" id="SM00028">
    <property type="entry name" value="TPR"/>
    <property type="match status" value="2"/>
</dbReference>
<dbReference type="SUPFAM" id="SSF48452">
    <property type="entry name" value="TPR-like"/>
    <property type="match status" value="1"/>
</dbReference>
<keyword evidence="2" id="KW-0325">Glycoprotein</keyword>
<evidence type="ECO:0000259" key="3">
    <source>
        <dbReference type="Pfam" id="PF00685"/>
    </source>
</evidence>
<dbReference type="Proteomes" id="UP000767446">
    <property type="component" value="Unassembled WGS sequence"/>
</dbReference>
<feature type="domain" description="Sulfotransferase" evidence="3">
    <location>
        <begin position="143"/>
        <end position="356"/>
    </location>
</feature>
<evidence type="ECO:0000256" key="1">
    <source>
        <dbReference type="ARBA" id="ARBA00022679"/>
    </source>
</evidence>
<dbReference type="Gene3D" id="3.40.50.300">
    <property type="entry name" value="P-loop containing nucleotide triphosphate hydrolases"/>
    <property type="match status" value="1"/>
</dbReference>
<dbReference type="PANTHER" id="PTHR10605:SF56">
    <property type="entry name" value="BIFUNCTIONAL HEPARAN SULFATE N-DEACETYLASE_N-SULFOTRANSFERASE"/>
    <property type="match status" value="1"/>
</dbReference>
<proteinExistence type="predicted"/>
<keyword evidence="1" id="KW-0808">Transferase</keyword>
<dbReference type="Gene3D" id="1.25.40.10">
    <property type="entry name" value="Tetratricopeptide repeat domain"/>
    <property type="match status" value="1"/>
</dbReference>
<dbReference type="InterPro" id="IPR000863">
    <property type="entry name" value="Sulfotransferase_dom"/>
</dbReference>
<dbReference type="Pfam" id="PF00685">
    <property type="entry name" value="Sulfotransfer_1"/>
    <property type="match status" value="1"/>
</dbReference>
<evidence type="ECO:0000256" key="2">
    <source>
        <dbReference type="ARBA" id="ARBA00023180"/>
    </source>
</evidence>
<dbReference type="EMBL" id="JADQBC010000060">
    <property type="protein sequence ID" value="MBR8828225.1"/>
    <property type="molecule type" value="Genomic_DNA"/>
</dbReference>
<dbReference type="InterPro" id="IPR037359">
    <property type="entry name" value="NST/OST"/>
</dbReference>
<dbReference type="InterPro" id="IPR027417">
    <property type="entry name" value="P-loop_NTPase"/>
</dbReference>
<dbReference type="InterPro" id="IPR019734">
    <property type="entry name" value="TPR_rpt"/>
</dbReference>
<dbReference type="PANTHER" id="PTHR10605">
    <property type="entry name" value="HEPARAN SULFATE SULFOTRANSFERASE"/>
    <property type="match status" value="1"/>
</dbReference>
<protein>
    <submittedName>
        <fullName evidence="4">Sulfotransferase domain-containing protein</fullName>
    </submittedName>
</protein>
<evidence type="ECO:0000313" key="4">
    <source>
        <dbReference type="EMBL" id="MBR8828225.1"/>
    </source>
</evidence>
<gene>
    <name evidence="4" type="ORF">DSM107014_10065</name>
</gene>
<reference evidence="4" key="1">
    <citation type="submission" date="2021-02" db="EMBL/GenBank/DDBJ databases">
        <title>Metagenome analyses of Stigonema ocellatum DSM 106950, Chlorogloea purpurea SAG 13.99 and Gomphosphaeria aponina DSM 107014.</title>
        <authorList>
            <person name="Marter P."/>
            <person name="Huang S."/>
        </authorList>
    </citation>
    <scope>NUCLEOTIDE SEQUENCE</scope>
    <source>
        <strain evidence="4">JP213</strain>
    </source>
</reference>
<sequence length="383" mass="44785">MKSSAKEFTRDYVKQGDILEKKGNIATATDYYLQAIQAAPGYWRAHARLRRQLESFDLDEEVLNRIAEVYRKLIQQIEKNDPGKNTLVLLYTGLGNVISKQGKINDARDCYQKACYVINLKENPQFVKKHWNFDLKGQKPNFIVFGSMRCGSSSLYKYLVAHPKIIQGLQKETWFFTRNFNEGKKWYFSHFPPLPENQGFITGEATVSYLYYNLVPKRIAKVVPNIKLIAILRNPVDRAISQYHHWVKLGLETKSLTETLASNLEEIKRILKDNEETKSKQTNYLLSSVYIHYLKPWLAIFPREQLLVIPSEELFMNPRKTMNQIYEFLGVPGFELKKYDIYNATSYKSLDEEKTRELKELFQPYNQELEDCLGVKINWNSGM</sequence>